<keyword evidence="2" id="KW-1185">Reference proteome</keyword>
<evidence type="ECO:0000313" key="1">
    <source>
        <dbReference type="EMBL" id="KAJ9106482.1"/>
    </source>
</evidence>
<reference evidence="1" key="1">
    <citation type="submission" date="2023-04" db="EMBL/GenBank/DDBJ databases">
        <title>Draft Genome sequencing of Naganishia species isolated from polar environments using Oxford Nanopore Technology.</title>
        <authorList>
            <person name="Leo P."/>
            <person name="Venkateswaran K."/>
        </authorList>
    </citation>
    <scope>NUCLEOTIDE SEQUENCE</scope>
    <source>
        <strain evidence="1">MNA-CCFEE 5261</strain>
    </source>
</reference>
<sequence length="652" mass="74267">MCGILLRVSHNPPAPHIFTSTSNTSWTCLDEEFIFSNFIQPSLNVQLSMADESKLNNIARLKELQLQLNSAKNQIKQTEEFNQKLISIQNEIAKLHGDFEVEVSETKSKQDDVFESLVPLVARRGPNYVAYEQHEKENLTIQTFSSVLSLRSPFTPQPAHVLNLLVQFNGELYNAECMLCNDTEFLRELLKKNMEKIGREKGILHTIETLEGEFALSIYDPETQKIYFCRDILGRRSLAFRHNSESGEFILSSVADDGFEECESKAVHVFSMKNFRVVSISRTNDYFSMLKPNLDLSMNKQEISTVVGLETVLDKACAKRQRTIHPLHAQAEEANLAILFSGGLDCTVLAGLIAKNRILTEGSGHIDLLTVGFENPRTGLGAHESPDRMLSKKSWFHLAKLFDSPLSRFRLVEVNVSYKEWLAHRQVVKDLMYPARTEMDLSIAIAFYFASRGGPARKWELRDKLVEWSEFCNNEPNYATVQEDYVSNAKVLFSGLGADETFAGYSRHEAVLNGLEEDSSLEDVIEAYTKLNELLLHDIKVIESRNLGRDDRVISCWGKELRYPYLDEEVVKFVTNEIPPHLKLHYSWETRKTKKGSKRVKVPVRKYILRQLAVKLELNWVADELKRAIQFGAKSAKMEIGQGRAKGTDSIE</sequence>
<proteinExistence type="predicted"/>
<organism evidence="1 2">
    <name type="scientific">Naganishia cerealis</name>
    <dbReference type="NCBI Taxonomy" id="610337"/>
    <lineage>
        <taxon>Eukaryota</taxon>
        <taxon>Fungi</taxon>
        <taxon>Dikarya</taxon>
        <taxon>Basidiomycota</taxon>
        <taxon>Agaricomycotina</taxon>
        <taxon>Tremellomycetes</taxon>
        <taxon>Filobasidiales</taxon>
        <taxon>Filobasidiaceae</taxon>
        <taxon>Naganishia</taxon>
    </lineage>
</organism>
<dbReference type="EMBL" id="JASBWR010000030">
    <property type="protein sequence ID" value="KAJ9106482.1"/>
    <property type="molecule type" value="Genomic_DNA"/>
</dbReference>
<comment type="caution">
    <text evidence="1">The sequence shown here is derived from an EMBL/GenBank/DDBJ whole genome shotgun (WGS) entry which is preliminary data.</text>
</comment>
<accession>A0ACC2W5W8</accession>
<dbReference type="Proteomes" id="UP001241377">
    <property type="component" value="Unassembled WGS sequence"/>
</dbReference>
<gene>
    <name evidence="1" type="ORF">QFC19_003212</name>
</gene>
<name>A0ACC2W5W8_9TREE</name>
<evidence type="ECO:0000313" key="2">
    <source>
        <dbReference type="Proteomes" id="UP001241377"/>
    </source>
</evidence>
<protein>
    <submittedName>
        <fullName evidence="1">Uncharacterized protein</fullName>
    </submittedName>
</protein>